<comment type="caution">
    <text evidence="1">The sequence shown here is derived from an EMBL/GenBank/DDBJ whole genome shotgun (WGS) entry which is preliminary data.</text>
</comment>
<sequence length="66" mass="7298">MKPIGHQPQIGFPFGLGSCVCRYPSLNSAIESFLIFGYLKVDSFVPFSRFWIQLSGASPIVFVELG</sequence>
<protein>
    <submittedName>
        <fullName evidence="1">Uncharacterized protein</fullName>
    </submittedName>
</protein>
<organism evidence="1 2">
    <name type="scientific">Psophocarpus tetragonolobus</name>
    <name type="common">Winged bean</name>
    <name type="synonym">Dolichos tetragonolobus</name>
    <dbReference type="NCBI Taxonomy" id="3891"/>
    <lineage>
        <taxon>Eukaryota</taxon>
        <taxon>Viridiplantae</taxon>
        <taxon>Streptophyta</taxon>
        <taxon>Embryophyta</taxon>
        <taxon>Tracheophyta</taxon>
        <taxon>Spermatophyta</taxon>
        <taxon>Magnoliopsida</taxon>
        <taxon>eudicotyledons</taxon>
        <taxon>Gunneridae</taxon>
        <taxon>Pentapetalae</taxon>
        <taxon>rosids</taxon>
        <taxon>fabids</taxon>
        <taxon>Fabales</taxon>
        <taxon>Fabaceae</taxon>
        <taxon>Papilionoideae</taxon>
        <taxon>50 kb inversion clade</taxon>
        <taxon>NPAAA clade</taxon>
        <taxon>indigoferoid/millettioid clade</taxon>
        <taxon>Phaseoleae</taxon>
        <taxon>Psophocarpus</taxon>
    </lineage>
</organism>
<keyword evidence="2" id="KW-1185">Reference proteome</keyword>
<reference evidence="1 2" key="1">
    <citation type="submission" date="2024-01" db="EMBL/GenBank/DDBJ databases">
        <title>The genomes of 5 underutilized Papilionoideae crops provide insights into root nodulation and disease resistanc.</title>
        <authorList>
            <person name="Jiang F."/>
        </authorList>
    </citation>
    <scope>NUCLEOTIDE SEQUENCE [LARGE SCALE GENOMIC DNA]</scope>
    <source>
        <strain evidence="1">DUOXIRENSHENG_FW03</strain>
        <tissue evidence="1">Leaves</tissue>
    </source>
</reference>
<evidence type="ECO:0000313" key="1">
    <source>
        <dbReference type="EMBL" id="KAK7394340.1"/>
    </source>
</evidence>
<accession>A0AAN9SE03</accession>
<dbReference type="AlphaFoldDB" id="A0AAN9SE03"/>
<evidence type="ECO:0000313" key="2">
    <source>
        <dbReference type="Proteomes" id="UP001386955"/>
    </source>
</evidence>
<dbReference type="Proteomes" id="UP001386955">
    <property type="component" value="Unassembled WGS sequence"/>
</dbReference>
<proteinExistence type="predicted"/>
<dbReference type="PROSITE" id="PS51257">
    <property type="entry name" value="PROKAR_LIPOPROTEIN"/>
    <property type="match status" value="1"/>
</dbReference>
<gene>
    <name evidence="1" type="ORF">VNO78_14863</name>
</gene>
<name>A0AAN9SE03_PSOTE</name>
<dbReference type="EMBL" id="JAYMYS010000004">
    <property type="protein sequence ID" value="KAK7394340.1"/>
    <property type="molecule type" value="Genomic_DNA"/>
</dbReference>